<keyword evidence="1" id="KW-1133">Transmembrane helix</keyword>
<dbReference type="Pfam" id="PF20151">
    <property type="entry name" value="DUF6533"/>
    <property type="match status" value="1"/>
</dbReference>
<sequence length="269" mass="30572">MDNALKIANIRQSVQVCESVLKILYFDSLKLIDFIASFAVLVYDYFQTLELEVELIWKSTWSIGKVVFLLARYPTFVDVPLILYYTLNQGMSYDTCSVVNAATSWSTAVGIGMAEVILLLRTYALWNNNRKSIYTPAVIVLTMFLRSVQHGAPPLPIIRGCYPVSGSNILFADFVLIMLYESTVMALTIWIGIKRYLHSRSRLVKTLYQDGVSYFVYVIVLLACPPEYVDLLNTFQRVMHSLLSTRILLHVRDTAQAQTPLTFPVSLNK</sequence>
<evidence type="ECO:0000313" key="3">
    <source>
        <dbReference type="EMBL" id="KAF9465487.1"/>
    </source>
</evidence>
<feature type="transmembrane region" description="Helical" evidence="1">
    <location>
        <begin position="132"/>
        <end position="149"/>
    </location>
</feature>
<feature type="transmembrane region" description="Helical" evidence="1">
    <location>
        <begin position="169"/>
        <end position="193"/>
    </location>
</feature>
<keyword evidence="1" id="KW-0472">Membrane</keyword>
<evidence type="ECO:0000259" key="2">
    <source>
        <dbReference type="Pfam" id="PF20151"/>
    </source>
</evidence>
<name>A0A9P6CGU7_9AGAR</name>
<dbReference type="OrthoDB" id="2958007at2759"/>
<feature type="transmembrane region" description="Helical" evidence="1">
    <location>
        <begin position="99"/>
        <end position="120"/>
    </location>
</feature>
<proteinExistence type="predicted"/>
<reference evidence="3" key="1">
    <citation type="submission" date="2020-11" db="EMBL/GenBank/DDBJ databases">
        <authorList>
            <consortium name="DOE Joint Genome Institute"/>
            <person name="Ahrendt S."/>
            <person name="Riley R."/>
            <person name="Andreopoulos W."/>
            <person name="Labutti K."/>
            <person name="Pangilinan J."/>
            <person name="Ruiz-Duenas F.J."/>
            <person name="Barrasa J.M."/>
            <person name="Sanchez-Garcia M."/>
            <person name="Camarero S."/>
            <person name="Miyauchi S."/>
            <person name="Serrano A."/>
            <person name="Linde D."/>
            <person name="Babiker R."/>
            <person name="Drula E."/>
            <person name="Ayuso-Fernandez I."/>
            <person name="Pacheco R."/>
            <person name="Padilla G."/>
            <person name="Ferreira P."/>
            <person name="Barriuso J."/>
            <person name="Kellner H."/>
            <person name="Castanera R."/>
            <person name="Alfaro M."/>
            <person name="Ramirez L."/>
            <person name="Pisabarro A.G."/>
            <person name="Kuo A."/>
            <person name="Tritt A."/>
            <person name="Lipzen A."/>
            <person name="He G."/>
            <person name="Yan M."/>
            <person name="Ng V."/>
            <person name="Cullen D."/>
            <person name="Martin F."/>
            <person name="Rosso M.-N."/>
            <person name="Henrissat B."/>
            <person name="Hibbett D."/>
            <person name="Martinez A.T."/>
            <person name="Grigoriev I.V."/>
        </authorList>
    </citation>
    <scope>NUCLEOTIDE SEQUENCE</scope>
    <source>
        <strain evidence="3">CBS 247.69</strain>
    </source>
</reference>
<dbReference type="InterPro" id="IPR045340">
    <property type="entry name" value="DUF6533"/>
</dbReference>
<gene>
    <name evidence="3" type="ORF">BDZ94DRAFT_1307090</name>
</gene>
<accession>A0A9P6CGU7</accession>
<protein>
    <recommendedName>
        <fullName evidence="2">DUF6533 domain-containing protein</fullName>
    </recommendedName>
</protein>
<dbReference type="EMBL" id="MU150247">
    <property type="protein sequence ID" value="KAF9465487.1"/>
    <property type="molecule type" value="Genomic_DNA"/>
</dbReference>
<feature type="transmembrane region" description="Helical" evidence="1">
    <location>
        <begin position="66"/>
        <end position="87"/>
    </location>
</feature>
<dbReference type="Proteomes" id="UP000807353">
    <property type="component" value="Unassembled WGS sequence"/>
</dbReference>
<evidence type="ECO:0000313" key="4">
    <source>
        <dbReference type="Proteomes" id="UP000807353"/>
    </source>
</evidence>
<keyword evidence="1" id="KW-0812">Transmembrane</keyword>
<keyword evidence="4" id="KW-1185">Reference proteome</keyword>
<evidence type="ECO:0000256" key="1">
    <source>
        <dbReference type="SAM" id="Phobius"/>
    </source>
</evidence>
<comment type="caution">
    <text evidence="3">The sequence shown here is derived from an EMBL/GenBank/DDBJ whole genome shotgun (WGS) entry which is preliminary data.</text>
</comment>
<organism evidence="3 4">
    <name type="scientific">Collybia nuda</name>
    <dbReference type="NCBI Taxonomy" id="64659"/>
    <lineage>
        <taxon>Eukaryota</taxon>
        <taxon>Fungi</taxon>
        <taxon>Dikarya</taxon>
        <taxon>Basidiomycota</taxon>
        <taxon>Agaricomycotina</taxon>
        <taxon>Agaricomycetes</taxon>
        <taxon>Agaricomycetidae</taxon>
        <taxon>Agaricales</taxon>
        <taxon>Tricholomatineae</taxon>
        <taxon>Clitocybaceae</taxon>
        <taxon>Collybia</taxon>
    </lineage>
</organism>
<dbReference type="AlphaFoldDB" id="A0A9P6CGU7"/>
<feature type="domain" description="DUF6533" evidence="2">
    <location>
        <begin position="35"/>
        <end position="76"/>
    </location>
</feature>